<organism evidence="2 3">
    <name type="scientific">Candidatus Anaerobiospirillum merdipullorum</name>
    <dbReference type="NCBI Taxonomy" id="2838450"/>
    <lineage>
        <taxon>Bacteria</taxon>
        <taxon>Pseudomonadati</taxon>
        <taxon>Pseudomonadota</taxon>
        <taxon>Gammaproteobacteria</taxon>
        <taxon>Aeromonadales</taxon>
        <taxon>Succinivibrionaceae</taxon>
        <taxon>Anaerobiospirillum</taxon>
    </lineage>
</organism>
<keyword evidence="1" id="KW-0175">Coiled coil</keyword>
<evidence type="ECO:0000313" key="3">
    <source>
        <dbReference type="Proteomes" id="UP000824150"/>
    </source>
</evidence>
<dbReference type="Proteomes" id="UP000824150">
    <property type="component" value="Unassembled WGS sequence"/>
</dbReference>
<reference evidence="2" key="2">
    <citation type="submission" date="2021-04" db="EMBL/GenBank/DDBJ databases">
        <authorList>
            <person name="Gilroy R."/>
        </authorList>
    </citation>
    <scope>NUCLEOTIDE SEQUENCE</scope>
    <source>
        <strain evidence="2">687</strain>
    </source>
</reference>
<proteinExistence type="predicted"/>
<reference evidence="2" key="1">
    <citation type="journal article" date="2021" name="PeerJ">
        <title>Extensive microbial diversity within the chicken gut microbiome revealed by metagenomics and culture.</title>
        <authorList>
            <person name="Gilroy R."/>
            <person name="Ravi A."/>
            <person name="Getino M."/>
            <person name="Pursley I."/>
            <person name="Horton D.L."/>
            <person name="Alikhan N.F."/>
            <person name="Baker D."/>
            <person name="Gharbi K."/>
            <person name="Hall N."/>
            <person name="Watson M."/>
            <person name="Adriaenssens E.M."/>
            <person name="Foster-Nyarko E."/>
            <person name="Jarju S."/>
            <person name="Secka A."/>
            <person name="Antonio M."/>
            <person name="Oren A."/>
            <person name="Chaudhuri R.R."/>
            <person name="La Ragione R."/>
            <person name="Hildebrand F."/>
            <person name="Pallen M.J."/>
        </authorList>
    </citation>
    <scope>NUCLEOTIDE SEQUENCE</scope>
    <source>
        <strain evidence="2">687</strain>
    </source>
</reference>
<accession>A0A9E2KNA6</accession>
<name>A0A9E2KNA6_9GAMM</name>
<protein>
    <submittedName>
        <fullName evidence="2">Uncharacterized protein</fullName>
    </submittedName>
</protein>
<dbReference type="EMBL" id="JAHLFG010000070">
    <property type="protein sequence ID" value="MBU3827109.1"/>
    <property type="molecule type" value="Genomic_DNA"/>
</dbReference>
<dbReference type="AlphaFoldDB" id="A0A9E2KNA6"/>
<sequence length="128" mass="13955">MTDNATTAQASSQAAPQAAEQFIDRAQELAAKVHGLVTLTQSDAKPADSAILLRIVKPLWVTAENLLPELNHLQDFLTQEEQEQSAVTLRHVIEDLEEDLVILASVVSKLEKEQALSKSVVSTARKAQ</sequence>
<evidence type="ECO:0000256" key="1">
    <source>
        <dbReference type="SAM" id="Coils"/>
    </source>
</evidence>
<gene>
    <name evidence="2" type="ORF">IAA31_06435</name>
</gene>
<evidence type="ECO:0000313" key="2">
    <source>
        <dbReference type="EMBL" id="MBU3827109.1"/>
    </source>
</evidence>
<feature type="coiled-coil region" evidence="1">
    <location>
        <begin position="79"/>
        <end position="113"/>
    </location>
</feature>
<comment type="caution">
    <text evidence="2">The sequence shown here is derived from an EMBL/GenBank/DDBJ whole genome shotgun (WGS) entry which is preliminary data.</text>
</comment>